<gene>
    <name evidence="1" type="ORF">H9661_19360</name>
</gene>
<feature type="non-terminal residue" evidence="1">
    <location>
        <position position="52"/>
    </location>
</feature>
<protein>
    <submittedName>
        <fullName evidence="1">Uncharacterized protein</fullName>
    </submittedName>
</protein>
<name>A0ABR8PZH7_9CLOT</name>
<dbReference type="Proteomes" id="UP000627781">
    <property type="component" value="Unassembled WGS sequence"/>
</dbReference>
<dbReference type="EMBL" id="JACSRA010000064">
    <property type="protein sequence ID" value="MBD7913509.1"/>
    <property type="molecule type" value="Genomic_DNA"/>
</dbReference>
<keyword evidence="2" id="KW-1185">Reference proteome</keyword>
<evidence type="ECO:0000313" key="2">
    <source>
        <dbReference type="Proteomes" id="UP000627781"/>
    </source>
</evidence>
<reference evidence="1 2" key="1">
    <citation type="submission" date="2020-08" db="EMBL/GenBank/DDBJ databases">
        <title>A Genomic Blueprint of the Chicken Gut Microbiome.</title>
        <authorList>
            <person name="Gilroy R."/>
            <person name="Ravi A."/>
            <person name="Getino M."/>
            <person name="Pursley I."/>
            <person name="Horton D.L."/>
            <person name="Alikhan N.-F."/>
            <person name="Baker D."/>
            <person name="Gharbi K."/>
            <person name="Hall N."/>
            <person name="Watson M."/>
            <person name="Adriaenssens E.M."/>
            <person name="Foster-Nyarko E."/>
            <person name="Jarju S."/>
            <person name="Secka A."/>
            <person name="Antonio M."/>
            <person name="Oren A."/>
            <person name="Chaudhuri R."/>
            <person name="La Ragione R.M."/>
            <person name="Hildebrand F."/>
            <person name="Pallen M.J."/>
        </authorList>
    </citation>
    <scope>NUCLEOTIDE SEQUENCE [LARGE SCALE GENOMIC DNA]</scope>
    <source>
        <strain evidence="1 2">Sa3CVN1</strain>
    </source>
</reference>
<sequence>MVIKESIEIYRENSSIESFKKEIELIKSAGYNISEENDDYVCLSQSVTIGYT</sequence>
<comment type="caution">
    <text evidence="1">The sequence shown here is derived from an EMBL/GenBank/DDBJ whole genome shotgun (WGS) entry which is preliminary data.</text>
</comment>
<evidence type="ECO:0000313" key="1">
    <source>
        <dbReference type="EMBL" id="MBD7913509.1"/>
    </source>
</evidence>
<organism evidence="1 2">
    <name type="scientific">Clostridium cibarium</name>
    <dbReference type="NCBI Taxonomy" id="2762247"/>
    <lineage>
        <taxon>Bacteria</taxon>
        <taxon>Bacillati</taxon>
        <taxon>Bacillota</taxon>
        <taxon>Clostridia</taxon>
        <taxon>Eubacteriales</taxon>
        <taxon>Clostridiaceae</taxon>
        <taxon>Clostridium</taxon>
    </lineage>
</organism>
<accession>A0ABR8PZH7</accession>
<proteinExistence type="predicted"/>